<dbReference type="PANTHER" id="PTHR12455:SF0">
    <property type="entry name" value="NUCLEOLAR COMPLEX PROTEIN 4 HOMOLOG"/>
    <property type="match status" value="1"/>
</dbReference>
<proteinExistence type="inferred from homology"/>
<feature type="domain" description="CCAAT-binding factor" evidence="3">
    <location>
        <begin position="247"/>
        <end position="300"/>
    </location>
</feature>
<dbReference type="InterPro" id="IPR005612">
    <property type="entry name" value="CCAAT-binding_factor"/>
</dbReference>
<dbReference type="EMBL" id="JBJKBG010000007">
    <property type="protein sequence ID" value="KAL3731008.1"/>
    <property type="molecule type" value="Genomic_DNA"/>
</dbReference>
<name>A0ABD3JU66_EUCGL</name>
<feature type="transmembrane region" description="Helical" evidence="2">
    <location>
        <begin position="206"/>
        <end position="226"/>
    </location>
</feature>
<accession>A0ABD3JU66</accession>
<keyword evidence="2" id="KW-0472">Membrane</keyword>
<dbReference type="Pfam" id="PF03914">
    <property type="entry name" value="CBF"/>
    <property type="match status" value="1"/>
</dbReference>
<evidence type="ECO:0000313" key="5">
    <source>
        <dbReference type="Proteomes" id="UP001634007"/>
    </source>
</evidence>
<dbReference type="GO" id="GO:0005634">
    <property type="term" value="C:nucleus"/>
    <property type="evidence" value="ECO:0007669"/>
    <property type="project" value="UniProtKB-ARBA"/>
</dbReference>
<organism evidence="4 5">
    <name type="scientific">Eucalyptus globulus</name>
    <name type="common">Tasmanian blue gum</name>
    <dbReference type="NCBI Taxonomy" id="34317"/>
    <lineage>
        <taxon>Eukaryota</taxon>
        <taxon>Viridiplantae</taxon>
        <taxon>Streptophyta</taxon>
        <taxon>Embryophyta</taxon>
        <taxon>Tracheophyta</taxon>
        <taxon>Spermatophyta</taxon>
        <taxon>Magnoliopsida</taxon>
        <taxon>eudicotyledons</taxon>
        <taxon>Gunneridae</taxon>
        <taxon>Pentapetalae</taxon>
        <taxon>rosids</taxon>
        <taxon>malvids</taxon>
        <taxon>Myrtales</taxon>
        <taxon>Myrtaceae</taxon>
        <taxon>Myrtoideae</taxon>
        <taxon>Eucalypteae</taxon>
        <taxon>Eucalyptus</taxon>
    </lineage>
</organism>
<evidence type="ECO:0000313" key="4">
    <source>
        <dbReference type="EMBL" id="KAL3731008.1"/>
    </source>
</evidence>
<feature type="transmembrane region" description="Helical" evidence="2">
    <location>
        <begin position="12"/>
        <end position="31"/>
    </location>
</feature>
<comment type="similarity">
    <text evidence="1">Belongs to the CBF/MAK21 family.</text>
</comment>
<dbReference type="AlphaFoldDB" id="A0ABD3JU66"/>
<feature type="transmembrane region" description="Helical" evidence="2">
    <location>
        <begin position="67"/>
        <end position="87"/>
    </location>
</feature>
<keyword evidence="2" id="KW-0812">Transmembrane</keyword>
<keyword evidence="2" id="KW-1133">Transmembrane helix</keyword>
<sequence length="377" mass="42021">MFCDFLMRLYDIGEVISVMALSSLFILMMRWGLECPYFYEKLLVSCLVSTLLPAYSTATFAEKLSQVALSVLPVVALVIVAPIHNFFQCLPTINCLVHGEDGVSEVKADLKIEEQIVGNRNDSTGSDLPKKLGFNLFRNACGPSKSLTPEVPSTTKIAVKIKLMFTRLWISFFRLPLPLDVYKEVLVTLHQTVIPQLSNPIMFCDFLTRLCNIGEVISVMALSNLFTLMMQCGLEYPCFYEMLLVSCLKCLLLPAYLAAAFAKKLSRLALPVLPAVALVIVAPIHDLFQWHPTMNCLVHRLLVSFLKSPLLAAAVAKKLSPLALSVLPAGALVIVAPICNPLRLHSSITCLVHKMERHFCHFLIDLTWVAFWSSKEM</sequence>
<gene>
    <name evidence="4" type="ORF">ACJRO7_027954</name>
</gene>
<dbReference type="InterPro" id="IPR027193">
    <property type="entry name" value="Noc4"/>
</dbReference>
<protein>
    <recommendedName>
        <fullName evidence="3">CCAAT-binding factor domain-containing protein</fullName>
    </recommendedName>
</protein>
<feature type="transmembrane region" description="Helical" evidence="2">
    <location>
        <begin position="268"/>
        <end position="285"/>
    </location>
</feature>
<dbReference type="Proteomes" id="UP001634007">
    <property type="component" value="Unassembled WGS sequence"/>
</dbReference>
<evidence type="ECO:0000256" key="1">
    <source>
        <dbReference type="ARBA" id="ARBA00007797"/>
    </source>
</evidence>
<evidence type="ECO:0000259" key="3">
    <source>
        <dbReference type="Pfam" id="PF03914"/>
    </source>
</evidence>
<dbReference type="PANTHER" id="PTHR12455">
    <property type="entry name" value="NUCLEOLAR COMPLEX PROTEIN 4"/>
    <property type="match status" value="1"/>
</dbReference>
<feature type="transmembrane region" description="Helical" evidence="2">
    <location>
        <begin position="322"/>
        <end position="339"/>
    </location>
</feature>
<feature type="transmembrane region" description="Helical" evidence="2">
    <location>
        <begin position="238"/>
        <end position="262"/>
    </location>
</feature>
<keyword evidence="5" id="KW-1185">Reference proteome</keyword>
<evidence type="ECO:0000256" key="2">
    <source>
        <dbReference type="SAM" id="Phobius"/>
    </source>
</evidence>
<comment type="caution">
    <text evidence="4">The sequence shown here is derived from an EMBL/GenBank/DDBJ whole genome shotgun (WGS) entry which is preliminary data.</text>
</comment>
<reference evidence="4 5" key="1">
    <citation type="submission" date="2024-11" db="EMBL/GenBank/DDBJ databases">
        <title>Chromosome-level genome assembly of Eucalyptus globulus Labill. provides insights into its genome evolution.</title>
        <authorList>
            <person name="Li X."/>
        </authorList>
    </citation>
    <scope>NUCLEOTIDE SEQUENCE [LARGE SCALE GENOMIC DNA]</scope>
    <source>
        <strain evidence="4">CL2024</strain>
        <tissue evidence="4">Fresh tender leaves</tissue>
    </source>
</reference>